<reference evidence="1 2" key="1">
    <citation type="submission" date="2024-02" db="EMBL/GenBank/DDBJ databases">
        <authorList>
            <person name="Daric V."/>
            <person name="Darras S."/>
        </authorList>
    </citation>
    <scope>NUCLEOTIDE SEQUENCE [LARGE SCALE GENOMIC DNA]</scope>
</reference>
<evidence type="ECO:0000313" key="2">
    <source>
        <dbReference type="Proteomes" id="UP001642483"/>
    </source>
</evidence>
<organism evidence="1 2">
    <name type="scientific">Clavelina lepadiformis</name>
    <name type="common">Light-bulb sea squirt</name>
    <name type="synonym">Ascidia lepadiformis</name>
    <dbReference type="NCBI Taxonomy" id="159417"/>
    <lineage>
        <taxon>Eukaryota</taxon>
        <taxon>Metazoa</taxon>
        <taxon>Chordata</taxon>
        <taxon>Tunicata</taxon>
        <taxon>Ascidiacea</taxon>
        <taxon>Aplousobranchia</taxon>
        <taxon>Clavelinidae</taxon>
        <taxon>Clavelina</taxon>
    </lineage>
</organism>
<proteinExistence type="predicted"/>
<dbReference type="Proteomes" id="UP001642483">
    <property type="component" value="Unassembled WGS sequence"/>
</dbReference>
<comment type="caution">
    <text evidence="1">The sequence shown here is derived from an EMBL/GenBank/DDBJ whole genome shotgun (WGS) entry which is preliminary data.</text>
</comment>
<evidence type="ECO:0000313" key="1">
    <source>
        <dbReference type="EMBL" id="CAK8694071.1"/>
    </source>
</evidence>
<accession>A0ABP0GQP2</accession>
<protein>
    <submittedName>
        <fullName evidence="1">Uncharacterized protein</fullName>
    </submittedName>
</protein>
<sequence>MLVVEFLHFTSVCVDLSLDNLMDISAFVLKDLTYMGFLALFQKVGLKCGETRVDSCVKAFSVTMRSLQTRAIQERDKLRKELTLVNKELTSPP</sequence>
<name>A0ABP0GQP2_CLALP</name>
<gene>
    <name evidence="1" type="ORF">CVLEPA_LOCUS27346</name>
</gene>
<keyword evidence="2" id="KW-1185">Reference proteome</keyword>
<dbReference type="EMBL" id="CAWYQH010000141">
    <property type="protein sequence ID" value="CAK8694071.1"/>
    <property type="molecule type" value="Genomic_DNA"/>
</dbReference>